<dbReference type="AlphaFoldDB" id="A0A220S4E0"/>
<protein>
    <submittedName>
        <fullName evidence="1">YfeABCD locus regulator</fullName>
    </submittedName>
</protein>
<dbReference type="KEGG" id="nei:BG910_11120"/>
<dbReference type="Pfam" id="PF14002">
    <property type="entry name" value="YniB"/>
    <property type="match status" value="1"/>
</dbReference>
<proteinExistence type="predicted"/>
<keyword evidence="2" id="KW-1185">Reference proteome</keyword>
<gene>
    <name evidence="1" type="ORF">BG910_11120</name>
</gene>
<organism evidence="1 2">
    <name type="scientific">Neisseria chenwenguii</name>
    <dbReference type="NCBI Taxonomy" id="1853278"/>
    <lineage>
        <taxon>Bacteria</taxon>
        <taxon>Pseudomonadati</taxon>
        <taxon>Pseudomonadota</taxon>
        <taxon>Betaproteobacteria</taxon>
        <taxon>Neisseriales</taxon>
        <taxon>Neisseriaceae</taxon>
        <taxon>Neisseria</taxon>
    </lineage>
</organism>
<evidence type="ECO:0000313" key="2">
    <source>
        <dbReference type="Proteomes" id="UP000198238"/>
    </source>
</evidence>
<dbReference type="OrthoDB" id="6870983at2"/>
<dbReference type="Proteomes" id="UP000198238">
    <property type="component" value="Chromosome"/>
</dbReference>
<accession>A0A220S4E0</accession>
<reference evidence="1 2" key="1">
    <citation type="submission" date="2017-06" db="EMBL/GenBank/DDBJ databases">
        <title>Neisseria chenwenguii sp. nov., isolated from the intestinal contents of Tibetan Plateau Pika in Yushu, Qinghai Province, China.</title>
        <authorList>
            <person name="Zhang G."/>
        </authorList>
    </citation>
    <scope>NUCLEOTIDE SEQUENCE [LARGE SCALE GENOMIC DNA]</scope>
    <source>
        <strain evidence="1 2">10023</strain>
    </source>
</reference>
<sequence>MNFNDAKRKVIIRFICGFLISLPSAISTIVSICKMFYFRLDDGTSLGHAISLPFKNIVYSIYERTEFLNFFWKRSPVPNQIDIMDKQNFIFLLIYMMFFIGWIVINSALELRGRIKMIDREIEDYLLRDSIKSSVNETRKQIKHNVELPQSSNKFHDLYLAPLIVGLILAVVGAALVKALGLN</sequence>
<name>A0A220S4E0_9NEIS</name>
<dbReference type="EMBL" id="CP022278">
    <property type="protein sequence ID" value="ASK28208.1"/>
    <property type="molecule type" value="Genomic_DNA"/>
</dbReference>
<evidence type="ECO:0000313" key="1">
    <source>
        <dbReference type="EMBL" id="ASK28208.1"/>
    </source>
</evidence>
<dbReference type="InterPro" id="IPR025229">
    <property type="entry name" value="YniB-like"/>
</dbReference>
<dbReference type="RefSeq" id="WP_089036898.1">
    <property type="nucleotide sequence ID" value="NZ_CP022278.1"/>
</dbReference>